<dbReference type="Pfam" id="PF14378">
    <property type="entry name" value="PAP2_3"/>
    <property type="match status" value="1"/>
</dbReference>
<dbReference type="EMBL" id="JAVKGR010000016">
    <property type="protein sequence ID" value="MDR8020107.1"/>
    <property type="molecule type" value="Genomic_DNA"/>
</dbReference>
<feature type="transmembrane region" description="Helical" evidence="5">
    <location>
        <begin position="185"/>
        <end position="206"/>
    </location>
</feature>
<keyword evidence="4 5" id="KW-0472">Membrane</keyword>
<feature type="transmembrane region" description="Helical" evidence="5">
    <location>
        <begin position="283"/>
        <end position="301"/>
    </location>
</feature>
<gene>
    <name evidence="7" type="ORF">RIL96_11075</name>
</gene>
<feature type="transmembrane region" description="Helical" evidence="5">
    <location>
        <begin position="158"/>
        <end position="178"/>
    </location>
</feature>
<evidence type="ECO:0000256" key="1">
    <source>
        <dbReference type="ARBA" id="ARBA00004141"/>
    </source>
</evidence>
<comment type="subcellular location">
    <subcellularLocation>
        <location evidence="1">Membrane</location>
        <topology evidence="1">Multi-pass membrane protein</topology>
    </subcellularLocation>
</comment>
<dbReference type="InterPro" id="IPR052185">
    <property type="entry name" value="IPC_Synthase-Related"/>
</dbReference>
<dbReference type="CDD" id="cd03386">
    <property type="entry name" value="PAP2_Aur1_like"/>
    <property type="match status" value="1"/>
</dbReference>
<dbReference type="RefSeq" id="WP_310549089.1">
    <property type="nucleotide sequence ID" value="NZ_JAVKGR010000016.1"/>
</dbReference>
<evidence type="ECO:0000256" key="2">
    <source>
        <dbReference type="ARBA" id="ARBA00022692"/>
    </source>
</evidence>
<feature type="transmembrane region" description="Helical" evidence="5">
    <location>
        <begin position="50"/>
        <end position="69"/>
    </location>
</feature>
<reference evidence="7 8" key="1">
    <citation type="submission" date="2023-09" db="EMBL/GenBank/DDBJ databases">
        <title>Description of three actinobacteria isolated from air of manufacturing shop in a pharmaceutical factory.</title>
        <authorList>
            <person name="Zhang D.-F."/>
        </authorList>
    </citation>
    <scope>NUCLEOTIDE SEQUENCE [LARGE SCALE GENOMIC DNA]</scope>
    <source>
        <strain evidence="7 8">LY-0111</strain>
    </source>
</reference>
<keyword evidence="3 5" id="KW-1133">Transmembrane helix</keyword>
<feature type="transmembrane region" description="Helical" evidence="5">
    <location>
        <begin position="307"/>
        <end position="326"/>
    </location>
</feature>
<name>A0ABU2DUC1_9MICC</name>
<keyword evidence="2 5" id="KW-0812">Transmembrane</keyword>
<evidence type="ECO:0000313" key="7">
    <source>
        <dbReference type="EMBL" id="MDR8020107.1"/>
    </source>
</evidence>
<evidence type="ECO:0000256" key="5">
    <source>
        <dbReference type="SAM" id="Phobius"/>
    </source>
</evidence>
<keyword evidence="8" id="KW-1185">Reference proteome</keyword>
<feature type="domain" description="Inositolphosphotransferase Aur1/Ipt1" evidence="6">
    <location>
        <begin position="126"/>
        <end position="319"/>
    </location>
</feature>
<sequence length="369" mass="40917">MKFARQWPYTFIVGVSLLIGMVAAVGSLALEVPLRDPEGFLGPAYIRLPLLALLMFALGILPAAVRRCGWKQIPQGVVEVVRHEWNLRRVLYIATGLATFYVCYVGYRNLKSVLPVYREGTLYDHELLELDRWMFGGTDPAIILHNIFGMDLTAEVLSFIYVAYLPLIPITLGVFLVLSRDLTVGAWYATTLSLNWVLGTISYYIMPALGPIYARPDLYAQLPDTSVSSLQSALMNNRLEFLADPATSDVIHGVAAFASLHVSVTFAAALFMHRTNQHRLVRWVAWAFFGMTFVATLYFGWHYMIDNIAGVAIGWAAVSLGAWATNHQGARRLVAREQGMREEEVGIDIEADDLVSAPALASESSARNA</sequence>
<evidence type="ECO:0000313" key="8">
    <source>
        <dbReference type="Proteomes" id="UP001251870"/>
    </source>
</evidence>
<dbReference type="Gene3D" id="1.20.144.10">
    <property type="entry name" value="Phosphatidic acid phosphatase type 2/haloperoxidase"/>
    <property type="match status" value="1"/>
</dbReference>
<protein>
    <submittedName>
        <fullName evidence="7">Phosphatase PAP2 family protein</fullName>
    </submittedName>
</protein>
<comment type="caution">
    <text evidence="7">The sequence shown here is derived from an EMBL/GenBank/DDBJ whole genome shotgun (WGS) entry which is preliminary data.</text>
</comment>
<organism evidence="7 8">
    <name type="scientific">Nesterenkonia aerolata</name>
    <dbReference type="NCBI Taxonomy" id="3074079"/>
    <lineage>
        <taxon>Bacteria</taxon>
        <taxon>Bacillati</taxon>
        <taxon>Actinomycetota</taxon>
        <taxon>Actinomycetes</taxon>
        <taxon>Micrococcales</taxon>
        <taxon>Micrococcaceae</taxon>
        <taxon>Nesterenkonia</taxon>
    </lineage>
</organism>
<dbReference type="PANTHER" id="PTHR31310:SF7">
    <property type="entry name" value="PA-PHOSPHATASE RELATED-FAMILY PROTEIN DDB_G0268928"/>
    <property type="match status" value="1"/>
</dbReference>
<proteinExistence type="predicted"/>
<dbReference type="PANTHER" id="PTHR31310">
    <property type="match status" value="1"/>
</dbReference>
<feature type="transmembrane region" description="Helical" evidence="5">
    <location>
        <begin position="250"/>
        <end position="271"/>
    </location>
</feature>
<feature type="transmembrane region" description="Helical" evidence="5">
    <location>
        <begin position="7"/>
        <end position="30"/>
    </location>
</feature>
<accession>A0ABU2DUC1</accession>
<dbReference type="Proteomes" id="UP001251870">
    <property type="component" value="Unassembled WGS sequence"/>
</dbReference>
<evidence type="ECO:0000256" key="3">
    <source>
        <dbReference type="ARBA" id="ARBA00022989"/>
    </source>
</evidence>
<feature type="transmembrane region" description="Helical" evidence="5">
    <location>
        <begin position="90"/>
        <end position="107"/>
    </location>
</feature>
<dbReference type="InterPro" id="IPR026841">
    <property type="entry name" value="Aur1/Ipt1"/>
</dbReference>
<evidence type="ECO:0000256" key="4">
    <source>
        <dbReference type="ARBA" id="ARBA00023136"/>
    </source>
</evidence>
<evidence type="ECO:0000259" key="6">
    <source>
        <dbReference type="Pfam" id="PF14378"/>
    </source>
</evidence>